<dbReference type="Pfam" id="PF02368">
    <property type="entry name" value="Big_2"/>
    <property type="match status" value="3"/>
</dbReference>
<evidence type="ECO:0000313" key="4">
    <source>
        <dbReference type="Proteomes" id="UP000500938"/>
    </source>
</evidence>
<dbReference type="SUPFAM" id="SSF49373">
    <property type="entry name" value="Invasin/intimin cell-adhesion fragments"/>
    <property type="match status" value="3"/>
</dbReference>
<organism evidence="3 4">
    <name type="scientific">Gemmatimonas groenlandica</name>
    <dbReference type="NCBI Taxonomy" id="2732249"/>
    <lineage>
        <taxon>Bacteria</taxon>
        <taxon>Pseudomonadati</taxon>
        <taxon>Gemmatimonadota</taxon>
        <taxon>Gemmatimonadia</taxon>
        <taxon>Gemmatimonadales</taxon>
        <taxon>Gemmatimonadaceae</taxon>
        <taxon>Gemmatimonas</taxon>
    </lineage>
</organism>
<proteinExistence type="predicted"/>
<name>A0A6M4INZ4_9BACT</name>
<dbReference type="Proteomes" id="UP000500938">
    <property type="component" value="Chromosome"/>
</dbReference>
<feature type="chain" id="PRO_5026690823" description="BIG2 domain-containing protein" evidence="1">
    <location>
        <begin position="32"/>
        <end position="393"/>
    </location>
</feature>
<dbReference type="Gene3D" id="2.60.120.380">
    <property type="match status" value="1"/>
</dbReference>
<evidence type="ECO:0000313" key="3">
    <source>
        <dbReference type="EMBL" id="QJR35459.1"/>
    </source>
</evidence>
<dbReference type="PROSITE" id="PS51257">
    <property type="entry name" value="PROKAR_LIPOPROTEIN"/>
    <property type="match status" value="1"/>
</dbReference>
<feature type="domain" description="BIG2" evidence="2">
    <location>
        <begin position="127"/>
        <end position="207"/>
    </location>
</feature>
<sequence length="393" mass="39378">MLQLRSLRRGIVATRLLLGATLLVGGMTACNDDDDAVTAPVINTNTVSVTPRVSSLRVGQTQQLAATLLDKTGATVSAGAVTWTSVEPTIATVSSTGLVTMLTAGSTAIQATINGVTGIASLQGVPAVATVSIVSLTRPVAVGEQFSLSFRTLDGSGNVLVARSVTWSSSAATVATVNADGVVAGVAPGTTVITATSEGRTATVNVTVEALAPVNTVTLSPTTQVLATGGTQQLTATLRDANNNVLSNRPIVWASTAAATGSVSATGLVTALTPGTFTVSATSEGKTGSLTFNPLLNNVAQVIAGPLNSAYVFLIDVPAGATGITVTTTGAGSQDPDVEVYRPGTTTAACIAETAGPNETCTITTNVVSGTWRVRVVGYTAYSAVTLRAVVTP</sequence>
<keyword evidence="1" id="KW-0732">Signal</keyword>
<dbReference type="KEGG" id="ggr:HKW67_08035"/>
<dbReference type="AlphaFoldDB" id="A0A6M4INZ4"/>
<keyword evidence="4" id="KW-1185">Reference proteome</keyword>
<dbReference type="Gene3D" id="2.60.40.1080">
    <property type="match status" value="3"/>
</dbReference>
<dbReference type="SMART" id="SM00635">
    <property type="entry name" value="BID_2"/>
    <property type="match status" value="3"/>
</dbReference>
<dbReference type="RefSeq" id="WP_171224889.1">
    <property type="nucleotide sequence ID" value="NZ_CP053085.1"/>
</dbReference>
<reference evidence="3 4" key="1">
    <citation type="submission" date="2020-05" db="EMBL/GenBank/DDBJ databases">
        <title>Complete genome sequence of Gemmatimonas greenlandica TET16.</title>
        <authorList>
            <person name="Zeng Y."/>
        </authorList>
    </citation>
    <scope>NUCLEOTIDE SEQUENCE [LARGE SCALE GENOMIC DNA]</scope>
    <source>
        <strain evidence="3 4">TET16</strain>
    </source>
</reference>
<evidence type="ECO:0000259" key="2">
    <source>
        <dbReference type="SMART" id="SM00635"/>
    </source>
</evidence>
<feature type="domain" description="BIG2" evidence="2">
    <location>
        <begin position="213"/>
        <end position="293"/>
    </location>
</feature>
<dbReference type="InterPro" id="IPR008964">
    <property type="entry name" value="Invasin/intimin_cell_adhesion"/>
</dbReference>
<gene>
    <name evidence="3" type="ORF">HKW67_08035</name>
</gene>
<feature type="signal peptide" evidence="1">
    <location>
        <begin position="1"/>
        <end position="31"/>
    </location>
</feature>
<protein>
    <recommendedName>
        <fullName evidence="2">BIG2 domain-containing protein</fullName>
    </recommendedName>
</protein>
<feature type="domain" description="BIG2" evidence="2">
    <location>
        <begin position="43"/>
        <end position="123"/>
    </location>
</feature>
<evidence type="ECO:0000256" key="1">
    <source>
        <dbReference type="SAM" id="SignalP"/>
    </source>
</evidence>
<dbReference type="EMBL" id="CP053085">
    <property type="protein sequence ID" value="QJR35459.1"/>
    <property type="molecule type" value="Genomic_DNA"/>
</dbReference>
<dbReference type="InterPro" id="IPR003343">
    <property type="entry name" value="Big_2"/>
</dbReference>
<accession>A0A6M4INZ4</accession>